<keyword evidence="2" id="KW-0472">Membrane</keyword>
<reference evidence="7" key="1">
    <citation type="journal article" date="2019" name="Int. J. Syst. Evol. Microbiol.">
        <title>The Global Catalogue of Microorganisms (GCM) 10K type strain sequencing project: providing services to taxonomists for standard genome sequencing and annotation.</title>
        <authorList>
            <consortium name="The Broad Institute Genomics Platform"/>
            <consortium name="The Broad Institute Genome Sequencing Center for Infectious Disease"/>
            <person name="Wu L."/>
            <person name="Ma J."/>
        </authorList>
    </citation>
    <scope>NUCLEOTIDE SEQUENCE [LARGE SCALE GENOMIC DNA]</scope>
    <source>
        <strain evidence="7">KCTC 42217</strain>
    </source>
</reference>
<evidence type="ECO:0000256" key="3">
    <source>
        <dbReference type="ARBA" id="ARBA00023237"/>
    </source>
</evidence>
<gene>
    <name evidence="6" type="ORF">ACFSJU_12595</name>
</gene>
<organism evidence="6 7">
    <name type="scientific">Paradesertivirga mongoliensis</name>
    <dbReference type="NCBI Taxonomy" id="2100740"/>
    <lineage>
        <taxon>Bacteria</taxon>
        <taxon>Pseudomonadati</taxon>
        <taxon>Bacteroidota</taxon>
        <taxon>Sphingobacteriia</taxon>
        <taxon>Sphingobacteriales</taxon>
        <taxon>Sphingobacteriaceae</taxon>
        <taxon>Paradesertivirga</taxon>
    </lineage>
</organism>
<dbReference type="SUPFAM" id="SSF56935">
    <property type="entry name" value="Porins"/>
    <property type="match status" value="1"/>
</dbReference>
<evidence type="ECO:0000259" key="5">
    <source>
        <dbReference type="Pfam" id="PF14905"/>
    </source>
</evidence>
<dbReference type="Pfam" id="PF13715">
    <property type="entry name" value="CarbopepD_reg_2"/>
    <property type="match status" value="1"/>
</dbReference>
<evidence type="ECO:0000256" key="2">
    <source>
        <dbReference type="ARBA" id="ARBA00023136"/>
    </source>
</evidence>
<dbReference type="Pfam" id="PF14905">
    <property type="entry name" value="OMP_b-brl_3"/>
    <property type="match status" value="1"/>
</dbReference>
<dbReference type="Gene3D" id="2.40.170.20">
    <property type="entry name" value="TonB-dependent receptor, beta-barrel domain"/>
    <property type="match status" value="1"/>
</dbReference>
<evidence type="ECO:0000313" key="7">
    <source>
        <dbReference type="Proteomes" id="UP001597387"/>
    </source>
</evidence>
<feature type="chain" id="PRO_5046951857" evidence="4">
    <location>
        <begin position="20"/>
        <end position="875"/>
    </location>
</feature>
<keyword evidence="7" id="KW-1185">Reference proteome</keyword>
<dbReference type="InterPro" id="IPR008969">
    <property type="entry name" value="CarboxyPept-like_regulatory"/>
</dbReference>
<evidence type="ECO:0000256" key="1">
    <source>
        <dbReference type="ARBA" id="ARBA00004442"/>
    </source>
</evidence>
<proteinExistence type="predicted"/>
<evidence type="ECO:0000256" key="4">
    <source>
        <dbReference type="SAM" id="SignalP"/>
    </source>
</evidence>
<feature type="signal peptide" evidence="4">
    <location>
        <begin position="1"/>
        <end position="19"/>
    </location>
</feature>
<dbReference type="RefSeq" id="WP_255901207.1">
    <property type="nucleotide sequence ID" value="NZ_JAFMZO010000002.1"/>
</dbReference>
<dbReference type="Gene3D" id="2.60.40.1120">
    <property type="entry name" value="Carboxypeptidase-like, regulatory domain"/>
    <property type="match status" value="1"/>
</dbReference>
<dbReference type="EMBL" id="JBHUHZ010000002">
    <property type="protein sequence ID" value="MFD2163236.1"/>
    <property type="molecule type" value="Genomic_DNA"/>
</dbReference>
<keyword evidence="4" id="KW-0732">Signal</keyword>
<protein>
    <submittedName>
        <fullName evidence="6">Outer membrane beta-barrel protein</fullName>
    </submittedName>
</protein>
<dbReference type="InterPro" id="IPR041700">
    <property type="entry name" value="OMP_b-brl_3"/>
</dbReference>
<accession>A0ABW4ZN19</accession>
<dbReference type="SUPFAM" id="SSF49464">
    <property type="entry name" value="Carboxypeptidase regulatory domain-like"/>
    <property type="match status" value="1"/>
</dbReference>
<comment type="caution">
    <text evidence="6">The sequence shown here is derived from an EMBL/GenBank/DDBJ whole genome shotgun (WGS) entry which is preliminary data.</text>
</comment>
<comment type="subcellular location">
    <subcellularLocation>
        <location evidence="1">Cell outer membrane</location>
    </subcellularLocation>
</comment>
<dbReference type="InterPro" id="IPR036942">
    <property type="entry name" value="Beta-barrel_TonB_sf"/>
</dbReference>
<sequence length="875" mass="98472">MKKFCFLLFIIFQISLANAQYLVKGVVQDSSGLPLTGAIVRLKFQADSIAAIADTDGSYVFRNVKSNQFTLSASFISFQSFIKTYNFSPDVKEIIIPAIKLGEASNNLNAVVITAVTPVKIKEDTLEFNAKSFAVREGSSVDAVLKKLPGVAVDKDGNVTTQGKPITKVRVNGKDFFGADVATAIQNLPADIVKNLQVIDDYGDQAKLTGIKTGESEKILNINIDEDKKRGYFARGTGGMGNQERYLASMRANFFRGEQQISVNGTMNNTNLRGGGGDGTTDSKHIGVNYRNKFNEKVSVDGGYSFRNRDNNTFGSEYTQNFGFGRFEDRLSDNSNRSNGHNFWGNFEYTLDTLNYIKISPYGSFDNSANTSLGTSFINQTNIKEITERSSRSFGNSLSGNIGTNIFLNHKFLKKGRNISLFAAVNYNAGEGSRDVQNDYIITDSIGRDSTRNQYQLIDNSNENIRTSSNLSYMEPIGKQSFVELSYNWSRSNTKTNRYTEDVENDLAIPNPNLSNDFEYQFTTNRLSLNYRYLHQKYNYTLGFGAQQAQLEGQNINKGLRTDNKTINLVPTARFVYRFNKQKSLSVNYNGRNNQPGFNQLQPLTDNSNLQNTVTGNPNLKPEFVHGLNMEYNQSDWKSGHTLYTNLEFSRTQNKIVTTKVQVDNTSNQLTSYTNTDGFYSLRGNYAYSKPFSERKYTITWDGGASFNNNIAFIGRDGVISRNIAQNLVINQGLEFGIDLKDIVDLEFRTSYSVNSTRFSQESSTDRKTNTVEFQLEGENYFFKDLTLGYEVSKRINSGFSNSAIKNPTIANVFIEYRFLKGNAGTFRIQGFDLLNQNTGFVRDVYDNIIVDRQTNRLGRYFLMSFGLRLRKFGV</sequence>
<keyword evidence="3" id="KW-0998">Cell outer membrane</keyword>
<feature type="domain" description="Outer membrane protein beta-barrel" evidence="5">
    <location>
        <begin position="410"/>
        <end position="703"/>
    </location>
</feature>
<name>A0ABW4ZN19_9SPHI</name>
<dbReference type="Proteomes" id="UP001597387">
    <property type="component" value="Unassembled WGS sequence"/>
</dbReference>
<evidence type="ECO:0000313" key="6">
    <source>
        <dbReference type="EMBL" id="MFD2163236.1"/>
    </source>
</evidence>